<dbReference type="EMBL" id="BARW01013210">
    <property type="protein sequence ID" value="GAI77381.1"/>
    <property type="molecule type" value="Genomic_DNA"/>
</dbReference>
<accession>X1SE14</accession>
<evidence type="ECO:0000313" key="1">
    <source>
        <dbReference type="EMBL" id="GAI77381.1"/>
    </source>
</evidence>
<comment type="caution">
    <text evidence="1">The sequence shown here is derived from an EMBL/GenBank/DDBJ whole genome shotgun (WGS) entry which is preliminary data.</text>
</comment>
<protein>
    <submittedName>
        <fullName evidence="1">Uncharacterized protein</fullName>
    </submittedName>
</protein>
<feature type="non-terminal residue" evidence="1">
    <location>
        <position position="1"/>
    </location>
</feature>
<dbReference type="AlphaFoldDB" id="X1SE14"/>
<sequence>YINAFPPMDERLDCKTVQEFALLGDPSLQIGGYS</sequence>
<gene>
    <name evidence="1" type="ORF">S12H4_24374</name>
</gene>
<organism evidence="1">
    <name type="scientific">marine sediment metagenome</name>
    <dbReference type="NCBI Taxonomy" id="412755"/>
    <lineage>
        <taxon>unclassified sequences</taxon>
        <taxon>metagenomes</taxon>
        <taxon>ecological metagenomes</taxon>
    </lineage>
</organism>
<proteinExistence type="predicted"/>
<reference evidence="1" key="1">
    <citation type="journal article" date="2014" name="Front. Microbiol.">
        <title>High frequency of phylogenetically diverse reductive dehalogenase-homologous genes in deep subseafloor sedimentary metagenomes.</title>
        <authorList>
            <person name="Kawai M."/>
            <person name="Futagami T."/>
            <person name="Toyoda A."/>
            <person name="Takaki Y."/>
            <person name="Nishi S."/>
            <person name="Hori S."/>
            <person name="Arai W."/>
            <person name="Tsubouchi T."/>
            <person name="Morono Y."/>
            <person name="Uchiyama I."/>
            <person name="Ito T."/>
            <person name="Fujiyama A."/>
            <person name="Inagaki F."/>
            <person name="Takami H."/>
        </authorList>
    </citation>
    <scope>NUCLEOTIDE SEQUENCE</scope>
    <source>
        <strain evidence="1">Expedition CK06-06</strain>
    </source>
</reference>
<name>X1SE14_9ZZZZ</name>